<comment type="cofactor">
    <cofactor evidence="1">
        <name>FAD</name>
        <dbReference type="ChEBI" id="CHEBI:57692"/>
    </cofactor>
</comment>
<evidence type="ECO:0000256" key="1">
    <source>
        <dbReference type="ARBA" id="ARBA00001974"/>
    </source>
</evidence>
<organism evidence="5 6">
    <name type="scientific">Geodia barretti</name>
    <name type="common">Barrett's horny sponge</name>
    <dbReference type="NCBI Taxonomy" id="519541"/>
    <lineage>
        <taxon>Eukaryota</taxon>
        <taxon>Metazoa</taxon>
        <taxon>Porifera</taxon>
        <taxon>Demospongiae</taxon>
        <taxon>Heteroscleromorpha</taxon>
        <taxon>Tetractinellida</taxon>
        <taxon>Astrophorina</taxon>
        <taxon>Geodiidae</taxon>
        <taxon>Geodia</taxon>
    </lineage>
</organism>
<dbReference type="EMBL" id="CASHTH010001174">
    <property type="protein sequence ID" value="CAI8012271.1"/>
    <property type="molecule type" value="Genomic_DNA"/>
</dbReference>
<dbReference type="Gene3D" id="2.40.30.10">
    <property type="entry name" value="Translation factors"/>
    <property type="match status" value="1"/>
</dbReference>
<dbReference type="PRINTS" id="PR00371">
    <property type="entry name" value="FPNCR"/>
</dbReference>
<feature type="domain" description="FAD-binding FR-type" evidence="4">
    <location>
        <begin position="1"/>
        <end position="80"/>
    </location>
</feature>
<name>A0AA35RKI8_GEOBA</name>
<accession>A0AA35RKI8</accession>
<dbReference type="Gene3D" id="3.40.50.80">
    <property type="entry name" value="Nucleotide-binding domain of ferredoxin-NADP reductase (FNR) module"/>
    <property type="match status" value="1"/>
</dbReference>
<sequence>MWIEKPEGFTFKPGQYCTIGAEGIERAYSIASAPHEDRIELFIELVPYEEGGHLTPLLYALNVGDKLSIRPRAKGIFTFNPNFKNHLLVSTVTGVVPYISYLRDYLHKGLHRDESGHHFYVLEGASYHDEFGYDDELTRLAAEHPDLVSFIPTVSRPNEARNNGWKGETGRVNAIVEAQVERLGLKQDDTLIYACGHPGMIEDVKARLIPKGYAVDEERFWKED</sequence>
<gene>
    <name evidence="5" type="ORF">GBAR_LOCUS7883</name>
</gene>
<proteinExistence type="predicted"/>
<dbReference type="AlphaFoldDB" id="A0AA35RKI8"/>
<evidence type="ECO:0000313" key="5">
    <source>
        <dbReference type="EMBL" id="CAI8012271.1"/>
    </source>
</evidence>
<dbReference type="SUPFAM" id="SSF63380">
    <property type="entry name" value="Riboflavin synthase domain-like"/>
    <property type="match status" value="1"/>
</dbReference>
<dbReference type="PROSITE" id="PS51384">
    <property type="entry name" value="FAD_FR"/>
    <property type="match status" value="1"/>
</dbReference>
<dbReference type="PRINTS" id="PR00410">
    <property type="entry name" value="PHEHYDRXLASE"/>
</dbReference>
<dbReference type="Pfam" id="PF00175">
    <property type="entry name" value="NAD_binding_1"/>
    <property type="match status" value="1"/>
</dbReference>
<dbReference type="SUPFAM" id="SSF52343">
    <property type="entry name" value="Ferredoxin reductase-like, C-terminal NADP-linked domain"/>
    <property type="match status" value="1"/>
</dbReference>
<keyword evidence="6" id="KW-1185">Reference proteome</keyword>
<dbReference type="PANTHER" id="PTHR47878:SF2">
    <property type="entry name" value="OXIDOREDUCTASE FAD_NAD(P)-BINDING DOMAIN PROTEIN"/>
    <property type="match status" value="1"/>
</dbReference>
<keyword evidence="2" id="KW-0285">Flavoprotein</keyword>
<evidence type="ECO:0000259" key="4">
    <source>
        <dbReference type="PROSITE" id="PS51384"/>
    </source>
</evidence>
<evidence type="ECO:0000256" key="3">
    <source>
        <dbReference type="ARBA" id="ARBA00022827"/>
    </source>
</evidence>
<protein>
    <submittedName>
        <fullName evidence="5">Flavodoxin/ferredoxin--NADP reductase</fullName>
    </submittedName>
</protein>
<dbReference type="GO" id="GO:0016491">
    <property type="term" value="F:oxidoreductase activity"/>
    <property type="evidence" value="ECO:0007669"/>
    <property type="project" value="InterPro"/>
</dbReference>
<dbReference type="InterPro" id="IPR017927">
    <property type="entry name" value="FAD-bd_FR_type"/>
</dbReference>
<dbReference type="InterPro" id="IPR001433">
    <property type="entry name" value="OxRdtase_FAD/NAD-bd"/>
</dbReference>
<keyword evidence="3" id="KW-0274">FAD</keyword>
<reference evidence="5" key="1">
    <citation type="submission" date="2023-03" db="EMBL/GenBank/DDBJ databases">
        <authorList>
            <person name="Steffen K."/>
            <person name="Cardenas P."/>
        </authorList>
    </citation>
    <scope>NUCLEOTIDE SEQUENCE</scope>
</reference>
<comment type="caution">
    <text evidence="5">The sequence shown here is derived from an EMBL/GenBank/DDBJ whole genome shotgun (WGS) entry which is preliminary data.</text>
</comment>
<dbReference type="Proteomes" id="UP001174909">
    <property type="component" value="Unassembled WGS sequence"/>
</dbReference>
<evidence type="ECO:0000256" key="2">
    <source>
        <dbReference type="ARBA" id="ARBA00022630"/>
    </source>
</evidence>
<dbReference type="InterPro" id="IPR001709">
    <property type="entry name" value="Flavoprot_Pyr_Nucl_cyt_Rdtase"/>
</dbReference>
<dbReference type="PANTHER" id="PTHR47878">
    <property type="entry name" value="OXIDOREDUCTASE FAD/NAD(P)-BINDING DOMAIN PROTEIN"/>
    <property type="match status" value="1"/>
</dbReference>
<dbReference type="InterPro" id="IPR017938">
    <property type="entry name" value="Riboflavin_synthase-like_b-brl"/>
</dbReference>
<dbReference type="InterPro" id="IPR051930">
    <property type="entry name" value="FNR_type-1"/>
</dbReference>
<dbReference type="InterPro" id="IPR039261">
    <property type="entry name" value="FNR_nucleotide-bd"/>
</dbReference>
<evidence type="ECO:0000313" key="6">
    <source>
        <dbReference type="Proteomes" id="UP001174909"/>
    </source>
</evidence>